<sequence>MIDGWCQLKLGFCSKDGIHFKLLHFPQKFLKKAWHRN</sequence>
<dbReference type="AlphaFoldDB" id="A0A1L7IAR2"/>
<dbReference type="KEGG" id="gfl:GRFL_3590"/>
<proteinExistence type="predicted"/>
<organism evidence="1 2">
    <name type="scientific">Christiangramia flava JLT2011</name>
    <dbReference type="NCBI Taxonomy" id="1229726"/>
    <lineage>
        <taxon>Bacteria</taxon>
        <taxon>Pseudomonadati</taxon>
        <taxon>Bacteroidota</taxon>
        <taxon>Flavobacteriia</taxon>
        <taxon>Flavobacteriales</taxon>
        <taxon>Flavobacteriaceae</taxon>
        <taxon>Christiangramia</taxon>
    </lineage>
</organism>
<dbReference type="STRING" id="1229726.GRFL_3590"/>
<keyword evidence="2" id="KW-1185">Reference proteome</keyword>
<dbReference type="Proteomes" id="UP000186230">
    <property type="component" value="Chromosome"/>
</dbReference>
<name>A0A1L7IAR2_9FLAO</name>
<protein>
    <submittedName>
        <fullName evidence="1">Uncharacterized protein</fullName>
    </submittedName>
</protein>
<evidence type="ECO:0000313" key="1">
    <source>
        <dbReference type="EMBL" id="APU70314.1"/>
    </source>
</evidence>
<dbReference type="EMBL" id="CP016359">
    <property type="protein sequence ID" value="APU70314.1"/>
    <property type="molecule type" value="Genomic_DNA"/>
</dbReference>
<evidence type="ECO:0000313" key="2">
    <source>
        <dbReference type="Proteomes" id="UP000186230"/>
    </source>
</evidence>
<accession>A0A1L7IAR2</accession>
<reference evidence="1 2" key="1">
    <citation type="submission" date="2016-07" db="EMBL/GenBank/DDBJ databases">
        <title>Multi-omics approach to identify versatile polysaccharide utilization systems of a marine flavobacterium Gramella flava.</title>
        <authorList>
            <person name="Tang K."/>
        </authorList>
    </citation>
    <scope>NUCLEOTIDE SEQUENCE [LARGE SCALE GENOMIC DNA]</scope>
    <source>
        <strain evidence="1 2">JLT2011</strain>
    </source>
</reference>
<gene>
    <name evidence="1" type="ORF">GRFL_3590</name>
</gene>